<evidence type="ECO:0000313" key="3">
    <source>
        <dbReference type="Proteomes" id="UP000008021"/>
    </source>
</evidence>
<sequence>MRWSIRQLTLRILPFQAPLEADSVAFHMADIVVAIKDNGSGRRLPSQGARKQMGIDVRAKLPFFAWPCTAGEGMAAEQLEYCFNGSFSLEIAVSSIFSYAFFFTVLIWWNQNQIVWWLNF</sequence>
<accession>A0A0E0CWW0</accession>
<dbReference type="AlphaFoldDB" id="A0A0E0CWW0"/>
<organism evidence="2">
    <name type="scientific">Oryza meridionalis</name>
    <dbReference type="NCBI Taxonomy" id="40149"/>
    <lineage>
        <taxon>Eukaryota</taxon>
        <taxon>Viridiplantae</taxon>
        <taxon>Streptophyta</taxon>
        <taxon>Embryophyta</taxon>
        <taxon>Tracheophyta</taxon>
        <taxon>Spermatophyta</taxon>
        <taxon>Magnoliopsida</taxon>
        <taxon>Liliopsida</taxon>
        <taxon>Poales</taxon>
        <taxon>Poaceae</taxon>
        <taxon>BOP clade</taxon>
        <taxon>Oryzoideae</taxon>
        <taxon>Oryzeae</taxon>
        <taxon>Oryzinae</taxon>
        <taxon>Oryza</taxon>
    </lineage>
</organism>
<dbReference type="Gramene" id="OMERI03G07290.1">
    <property type="protein sequence ID" value="OMERI03G07290.1"/>
    <property type="gene ID" value="OMERI03G07290"/>
</dbReference>
<reference evidence="2" key="2">
    <citation type="submission" date="2018-05" db="EMBL/GenBank/DDBJ databases">
        <title>OmerRS3 (Oryza meridionalis Reference Sequence Version 3).</title>
        <authorList>
            <person name="Zhang J."/>
            <person name="Kudrna D."/>
            <person name="Lee S."/>
            <person name="Talag J."/>
            <person name="Welchert J."/>
            <person name="Wing R.A."/>
        </authorList>
    </citation>
    <scope>NUCLEOTIDE SEQUENCE [LARGE SCALE GENOMIC DNA]</scope>
    <source>
        <strain evidence="2">cv. OR44</strain>
    </source>
</reference>
<keyword evidence="1" id="KW-0472">Membrane</keyword>
<keyword evidence="1" id="KW-0812">Transmembrane</keyword>
<name>A0A0E0CWW0_9ORYZ</name>
<protein>
    <submittedName>
        <fullName evidence="2">Uncharacterized protein</fullName>
    </submittedName>
</protein>
<evidence type="ECO:0000313" key="2">
    <source>
        <dbReference type="EnsemblPlants" id="OMERI03G07290.1"/>
    </source>
</evidence>
<dbReference type="Proteomes" id="UP000008021">
    <property type="component" value="Chromosome 3"/>
</dbReference>
<reference evidence="2" key="1">
    <citation type="submission" date="2015-04" db="UniProtKB">
        <authorList>
            <consortium name="EnsemblPlants"/>
        </authorList>
    </citation>
    <scope>IDENTIFICATION</scope>
</reference>
<keyword evidence="3" id="KW-1185">Reference proteome</keyword>
<feature type="transmembrane region" description="Helical" evidence="1">
    <location>
        <begin position="87"/>
        <end position="109"/>
    </location>
</feature>
<proteinExistence type="predicted"/>
<dbReference type="EnsemblPlants" id="OMERI03G07290.1">
    <property type="protein sequence ID" value="OMERI03G07290.1"/>
    <property type="gene ID" value="OMERI03G07290"/>
</dbReference>
<dbReference type="HOGENOM" id="CLU_2053403_0_0_1"/>
<keyword evidence="1" id="KW-1133">Transmembrane helix</keyword>
<evidence type="ECO:0000256" key="1">
    <source>
        <dbReference type="SAM" id="Phobius"/>
    </source>
</evidence>